<dbReference type="AlphaFoldDB" id="A0AAD8EXU0"/>
<gene>
    <name evidence="1" type="ORF">Bpfe_026615</name>
</gene>
<keyword evidence="2" id="KW-1185">Reference proteome</keyword>
<sequence length="85" mass="9843">MPNRAFSLVTKIKKTRDFRRPKRRGIARFCPRQNISSDFVCPNEISDIRGDNKWTGCVCSGGIRQEKPLQHRAHPLPEKEPRALE</sequence>
<dbReference type="Proteomes" id="UP001233172">
    <property type="component" value="Unassembled WGS sequence"/>
</dbReference>
<protein>
    <submittedName>
        <fullName evidence="1">Uncharacterized protein</fullName>
    </submittedName>
</protein>
<accession>A0AAD8EXU0</accession>
<comment type="caution">
    <text evidence="1">The sequence shown here is derived from an EMBL/GenBank/DDBJ whole genome shotgun (WGS) entry which is preliminary data.</text>
</comment>
<name>A0AAD8EXU0_BIOPF</name>
<evidence type="ECO:0000313" key="1">
    <source>
        <dbReference type="EMBL" id="KAK0043940.1"/>
    </source>
</evidence>
<evidence type="ECO:0000313" key="2">
    <source>
        <dbReference type="Proteomes" id="UP001233172"/>
    </source>
</evidence>
<dbReference type="EMBL" id="JASAOG010000208">
    <property type="protein sequence ID" value="KAK0043940.1"/>
    <property type="molecule type" value="Genomic_DNA"/>
</dbReference>
<proteinExistence type="predicted"/>
<organism evidence="1 2">
    <name type="scientific">Biomphalaria pfeifferi</name>
    <name type="common">Bloodfluke planorb</name>
    <name type="synonym">Freshwater snail</name>
    <dbReference type="NCBI Taxonomy" id="112525"/>
    <lineage>
        <taxon>Eukaryota</taxon>
        <taxon>Metazoa</taxon>
        <taxon>Spiralia</taxon>
        <taxon>Lophotrochozoa</taxon>
        <taxon>Mollusca</taxon>
        <taxon>Gastropoda</taxon>
        <taxon>Heterobranchia</taxon>
        <taxon>Euthyneura</taxon>
        <taxon>Panpulmonata</taxon>
        <taxon>Hygrophila</taxon>
        <taxon>Lymnaeoidea</taxon>
        <taxon>Planorbidae</taxon>
        <taxon>Biomphalaria</taxon>
    </lineage>
</organism>
<reference evidence="1" key="2">
    <citation type="submission" date="2023-04" db="EMBL/GenBank/DDBJ databases">
        <authorList>
            <person name="Bu L."/>
            <person name="Lu L."/>
            <person name="Laidemitt M.R."/>
            <person name="Zhang S.M."/>
            <person name="Mutuku M."/>
            <person name="Mkoji G."/>
            <person name="Steinauer M."/>
            <person name="Loker E.S."/>
        </authorList>
    </citation>
    <scope>NUCLEOTIDE SEQUENCE</scope>
    <source>
        <strain evidence="1">KasaAsao</strain>
        <tissue evidence="1">Whole Snail</tissue>
    </source>
</reference>
<reference evidence="1" key="1">
    <citation type="journal article" date="2023" name="PLoS Negl. Trop. Dis.">
        <title>A genome sequence for Biomphalaria pfeifferi, the major vector snail for the human-infecting parasite Schistosoma mansoni.</title>
        <authorList>
            <person name="Bu L."/>
            <person name="Lu L."/>
            <person name="Laidemitt M.R."/>
            <person name="Zhang S.M."/>
            <person name="Mutuku M."/>
            <person name="Mkoji G."/>
            <person name="Steinauer M."/>
            <person name="Loker E.S."/>
        </authorList>
    </citation>
    <scope>NUCLEOTIDE SEQUENCE</scope>
    <source>
        <strain evidence="1">KasaAsao</strain>
    </source>
</reference>